<gene>
    <name evidence="1" type="ORF">OHA16_00070</name>
    <name evidence="2" type="ORF">OHA16_39715</name>
</gene>
<dbReference type="RefSeq" id="WP_328952571.1">
    <property type="nucleotide sequence ID" value="NZ_CP108110.1"/>
</dbReference>
<name>A0ABZ1TU22_9ACTN</name>
<dbReference type="Proteomes" id="UP001432222">
    <property type="component" value="Chromosome"/>
</dbReference>
<sequence length="107" mass="11040">MVVGTDGSTAFPVVAGPRTTWGRVTGTLCFDRAETRKAIFGTASLVAVVVGVPLPDRVKAAIGGYLAGAVDRADVARNSGKCLKLKTIPPSMIVPQVCGDSDNDYCA</sequence>
<reference evidence="1" key="1">
    <citation type="submission" date="2022-10" db="EMBL/GenBank/DDBJ databases">
        <title>The complete genomes of actinobacterial strains from the NBC collection.</title>
        <authorList>
            <person name="Joergensen T.S."/>
            <person name="Alvarez Arevalo M."/>
            <person name="Sterndorff E.B."/>
            <person name="Faurdal D."/>
            <person name="Vuksanovic O."/>
            <person name="Mourched A.-S."/>
            <person name="Charusanti P."/>
            <person name="Shaw S."/>
            <person name="Blin K."/>
            <person name="Weber T."/>
        </authorList>
    </citation>
    <scope>NUCLEOTIDE SEQUENCE</scope>
    <source>
        <strain evidence="1">NBC_00222</strain>
    </source>
</reference>
<protein>
    <submittedName>
        <fullName evidence="1">Uncharacterized protein</fullName>
    </submittedName>
</protein>
<proteinExistence type="predicted"/>
<evidence type="ECO:0000313" key="2">
    <source>
        <dbReference type="EMBL" id="WUQ88589.1"/>
    </source>
</evidence>
<dbReference type="EMBL" id="CP108110">
    <property type="protein sequence ID" value="WUQ81496.1"/>
    <property type="molecule type" value="Genomic_DNA"/>
</dbReference>
<evidence type="ECO:0000313" key="1">
    <source>
        <dbReference type="EMBL" id="WUQ81496.1"/>
    </source>
</evidence>
<organism evidence="1 3">
    <name type="scientific">Kitasatospora purpeofusca</name>
    <dbReference type="NCBI Taxonomy" id="67352"/>
    <lineage>
        <taxon>Bacteria</taxon>
        <taxon>Bacillati</taxon>
        <taxon>Actinomycetota</taxon>
        <taxon>Actinomycetes</taxon>
        <taxon>Kitasatosporales</taxon>
        <taxon>Streptomycetaceae</taxon>
        <taxon>Kitasatospora</taxon>
    </lineage>
</organism>
<evidence type="ECO:0000313" key="3">
    <source>
        <dbReference type="Proteomes" id="UP001432222"/>
    </source>
</evidence>
<accession>A0ABZ1TU22</accession>
<keyword evidence="3" id="KW-1185">Reference proteome</keyword>
<dbReference type="EMBL" id="CP108110">
    <property type="protein sequence ID" value="WUQ88589.1"/>
    <property type="molecule type" value="Genomic_DNA"/>
</dbReference>